<evidence type="ECO:0000256" key="3">
    <source>
        <dbReference type="ARBA" id="ARBA00022448"/>
    </source>
</evidence>
<accession>A0ABD2WTX5</accession>
<feature type="transmembrane region" description="Helical" evidence="13">
    <location>
        <begin position="549"/>
        <end position="570"/>
    </location>
</feature>
<evidence type="ECO:0000256" key="12">
    <source>
        <dbReference type="RuleBase" id="RU000679"/>
    </source>
</evidence>
<gene>
    <name evidence="14" type="ORF">TKK_009701</name>
</gene>
<keyword evidence="3 12" id="KW-0813">Transport</keyword>
<keyword evidence="7" id="KW-0915">Sodium</keyword>
<dbReference type="AlphaFoldDB" id="A0ABD2WTX5"/>
<dbReference type="PANTHER" id="PTHR11690">
    <property type="entry name" value="AMILORIDE-SENSITIVE SODIUM CHANNEL-RELATED"/>
    <property type="match status" value="1"/>
</dbReference>
<organism evidence="14 15">
    <name type="scientific">Trichogramma kaykai</name>
    <dbReference type="NCBI Taxonomy" id="54128"/>
    <lineage>
        <taxon>Eukaryota</taxon>
        <taxon>Metazoa</taxon>
        <taxon>Ecdysozoa</taxon>
        <taxon>Arthropoda</taxon>
        <taxon>Hexapoda</taxon>
        <taxon>Insecta</taxon>
        <taxon>Pterygota</taxon>
        <taxon>Neoptera</taxon>
        <taxon>Endopterygota</taxon>
        <taxon>Hymenoptera</taxon>
        <taxon>Apocrita</taxon>
        <taxon>Proctotrupomorpha</taxon>
        <taxon>Chalcidoidea</taxon>
        <taxon>Trichogrammatidae</taxon>
        <taxon>Trichogramma</taxon>
    </lineage>
</organism>
<dbReference type="GO" id="GO:0016020">
    <property type="term" value="C:membrane"/>
    <property type="evidence" value="ECO:0007669"/>
    <property type="project" value="UniProtKB-SubCell"/>
</dbReference>
<keyword evidence="8 12" id="KW-0406">Ion transport</keyword>
<dbReference type="Gene3D" id="2.60.470.10">
    <property type="entry name" value="Acid-sensing ion channels like domains"/>
    <property type="match status" value="1"/>
</dbReference>
<evidence type="ECO:0000256" key="1">
    <source>
        <dbReference type="ARBA" id="ARBA00004141"/>
    </source>
</evidence>
<dbReference type="PANTHER" id="PTHR11690:SF243">
    <property type="entry name" value="PICKPOCKET 12-RELATED"/>
    <property type="match status" value="1"/>
</dbReference>
<evidence type="ECO:0000256" key="6">
    <source>
        <dbReference type="ARBA" id="ARBA00022989"/>
    </source>
</evidence>
<evidence type="ECO:0000256" key="8">
    <source>
        <dbReference type="ARBA" id="ARBA00023065"/>
    </source>
</evidence>
<protein>
    <recommendedName>
        <fullName evidence="16">Pickpocket protein 28</fullName>
    </recommendedName>
</protein>
<evidence type="ECO:0000256" key="9">
    <source>
        <dbReference type="ARBA" id="ARBA00023136"/>
    </source>
</evidence>
<dbReference type="Gene3D" id="1.10.287.770">
    <property type="entry name" value="YojJ-like"/>
    <property type="match status" value="1"/>
</dbReference>
<comment type="subcellular location">
    <subcellularLocation>
        <location evidence="1">Membrane</location>
        <topology evidence="1">Multi-pass membrane protein</topology>
    </subcellularLocation>
</comment>
<evidence type="ECO:0000256" key="2">
    <source>
        <dbReference type="ARBA" id="ARBA00007193"/>
    </source>
</evidence>
<keyword evidence="6 13" id="KW-1133">Transmembrane helix</keyword>
<reference evidence="14 15" key="1">
    <citation type="journal article" date="2024" name="bioRxiv">
        <title>A reference genome for Trichogramma kaykai: A tiny desert-dwelling parasitoid wasp with competing sex-ratio distorters.</title>
        <authorList>
            <person name="Culotta J."/>
            <person name="Lindsey A.R."/>
        </authorList>
    </citation>
    <scope>NUCLEOTIDE SEQUENCE [LARGE SCALE GENOMIC DNA]</scope>
    <source>
        <strain evidence="14 15">KSX58</strain>
    </source>
</reference>
<evidence type="ECO:0000256" key="5">
    <source>
        <dbReference type="ARBA" id="ARBA00022692"/>
    </source>
</evidence>
<keyword evidence="15" id="KW-1185">Reference proteome</keyword>
<sequence>MHGELLRKALGIVPQERSSTKSRKQDLDFDQKMTIPYGENKTTVRPRNDKESNETKSHLLFDYNLGKWMSGRNEKPVQLTMDRTLVVKDTFKQYCEQCTIHGLKYVGDTSLPYVERVFWVLSFIIAIAGAAYFIWHLYSKFALTPIIISRSSESVSIDQFPFPAVTVCNMNNARKSVAEEIRKGNDPLQQFFLDDICDTKTTSHVPVTEGSGDWDNIYAFLLSVSQNCSEMLYHCKWHGNTTNCTEIFNPVLTDEGLCCRFNSVPRLLHDPRVWENLQISYASDNHIDWNPEYKFTDADPSNAIPWRAYGSGLNYALSLTMDVEVDEYYCSSTASVGFKMLLHSPVETPQMTDFAFTLSPGKETRVIITPHITDADKSIMKIPPKTRHCYFLSEKQLRYYTTYTQRNCVLECEANFTLKFCQCMQYYMPVSNDTRICGKLDDECASTARKIMKTKLYEEDDPRSVFNVTEAPSCKCYPGCNEINYSTEISQSMLMATFEIPEEYFKNDGPYFERNIAIVHIFFVDSSYMKYTKNELYGFAELLSNTGGLLGLFMGFSILSVVEICYYCTLRLWRHIWDYKTTRDKKNQLIVKSFTKKKGVIYPFAQ</sequence>
<comment type="caution">
    <text evidence="14">The sequence shown here is derived from an EMBL/GenBank/DDBJ whole genome shotgun (WGS) entry which is preliminary data.</text>
</comment>
<evidence type="ECO:0008006" key="16">
    <source>
        <dbReference type="Google" id="ProtNLM"/>
    </source>
</evidence>
<dbReference type="EMBL" id="JBJJXI010000072">
    <property type="protein sequence ID" value="KAL3396274.1"/>
    <property type="molecule type" value="Genomic_DNA"/>
</dbReference>
<dbReference type="GO" id="GO:0005272">
    <property type="term" value="F:sodium channel activity"/>
    <property type="evidence" value="ECO:0007669"/>
    <property type="project" value="UniProtKB-KW"/>
</dbReference>
<dbReference type="Pfam" id="PF00858">
    <property type="entry name" value="ASC"/>
    <property type="match status" value="1"/>
</dbReference>
<dbReference type="Proteomes" id="UP001627154">
    <property type="component" value="Unassembled WGS sequence"/>
</dbReference>
<keyword evidence="5 12" id="KW-0812">Transmembrane</keyword>
<dbReference type="PRINTS" id="PR01078">
    <property type="entry name" value="AMINACHANNEL"/>
</dbReference>
<comment type="similarity">
    <text evidence="2 12">Belongs to the amiloride-sensitive sodium channel (TC 1.A.6) family.</text>
</comment>
<evidence type="ECO:0000256" key="13">
    <source>
        <dbReference type="SAM" id="Phobius"/>
    </source>
</evidence>
<keyword evidence="11 12" id="KW-0407">Ion channel</keyword>
<evidence type="ECO:0000256" key="10">
    <source>
        <dbReference type="ARBA" id="ARBA00023201"/>
    </source>
</evidence>
<dbReference type="InterPro" id="IPR001873">
    <property type="entry name" value="ENaC"/>
</dbReference>
<keyword evidence="4 12" id="KW-0894">Sodium channel</keyword>
<keyword evidence="10 12" id="KW-0739">Sodium transport</keyword>
<name>A0ABD2WTX5_9HYME</name>
<evidence type="ECO:0000313" key="15">
    <source>
        <dbReference type="Proteomes" id="UP001627154"/>
    </source>
</evidence>
<proteinExistence type="inferred from homology"/>
<evidence type="ECO:0000256" key="7">
    <source>
        <dbReference type="ARBA" id="ARBA00023053"/>
    </source>
</evidence>
<evidence type="ECO:0000313" key="14">
    <source>
        <dbReference type="EMBL" id="KAL3396274.1"/>
    </source>
</evidence>
<evidence type="ECO:0000256" key="4">
    <source>
        <dbReference type="ARBA" id="ARBA00022461"/>
    </source>
</evidence>
<feature type="transmembrane region" description="Helical" evidence="13">
    <location>
        <begin position="117"/>
        <end position="138"/>
    </location>
</feature>
<evidence type="ECO:0000256" key="11">
    <source>
        <dbReference type="ARBA" id="ARBA00023303"/>
    </source>
</evidence>
<keyword evidence="9 13" id="KW-0472">Membrane</keyword>